<sequence>MDDQKSEHHYDIVVVGAGISGINAGYRIQTTLPTSTYTILENRDNVGGTWDLFKYPGIRSDSDLHTFGFEFNPWKKPNPIATGESIVDYINATAKKFGIDEKIQFRHKVVSANWSSDAQRWRLEVENEGIRKVYHAKFVIMGTGYYNYEKPLEARIPGIERFKGQTVHPQFWPQDLDFKGKKMVIIGSGATAITILPAVVDNGVGKVTMLQRSPSYVMSVPQKKPGEKNWYDYLPRWIALRIVRIQFILVPWLLYLFCRKYPIQAANFIRKAAKKQLPKDIPIDPHFKPAYKPWDQRLCLCPDGDFFKAFESGRAEIVTDTISTVTEDGIELSSGERLDADIIVTATGLSLQICGGIPITVDNEPVDVPNRFLWRATMLSGVPNLGVIIGYVNASWTLGADTASRLLTRLYKFMQDNQYTSAVPRITEEEAKDPQVPLALNSTYVNAARNLLPHAGRSGPWLPRDNYFRDSWNAGRADLREGMMFGRVST</sequence>
<proteinExistence type="predicted"/>
<dbReference type="InterPro" id="IPR051820">
    <property type="entry name" value="FAD-binding_MO"/>
</dbReference>
<dbReference type="SUPFAM" id="SSF51905">
    <property type="entry name" value="FAD/NAD(P)-binding domain"/>
    <property type="match status" value="2"/>
</dbReference>
<dbReference type="GO" id="GO:0050660">
    <property type="term" value="F:flavin adenine dinucleotide binding"/>
    <property type="evidence" value="ECO:0007669"/>
    <property type="project" value="InterPro"/>
</dbReference>
<protein>
    <submittedName>
        <fullName evidence="7">FAD/NAD(P)-binding domain-containing protein</fullName>
    </submittedName>
</protein>
<evidence type="ECO:0000256" key="3">
    <source>
        <dbReference type="ARBA" id="ARBA00022827"/>
    </source>
</evidence>
<reference evidence="7" key="1">
    <citation type="journal article" date="2020" name="Stud. Mycol.">
        <title>101 Dothideomycetes genomes: a test case for predicting lifestyles and emergence of pathogens.</title>
        <authorList>
            <person name="Haridas S."/>
            <person name="Albert R."/>
            <person name="Binder M."/>
            <person name="Bloem J."/>
            <person name="Labutti K."/>
            <person name="Salamov A."/>
            <person name="Andreopoulos B."/>
            <person name="Baker S."/>
            <person name="Barry K."/>
            <person name="Bills G."/>
            <person name="Bluhm B."/>
            <person name="Cannon C."/>
            <person name="Castanera R."/>
            <person name="Culley D."/>
            <person name="Daum C."/>
            <person name="Ezra D."/>
            <person name="Gonzalez J."/>
            <person name="Henrissat B."/>
            <person name="Kuo A."/>
            <person name="Liang C."/>
            <person name="Lipzen A."/>
            <person name="Lutzoni F."/>
            <person name="Magnuson J."/>
            <person name="Mondo S."/>
            <person name="Nolan M."/>
            <person name="Ohm R."/>
            <person name="Pangilinan J."/>
            <person name="Park H.-J."/>
            <person name="Ramirez L."/>
            <person name="Alfaro M."/>
            <person name="Sun H."/>
            <person name="Tritt A."/>
            <person name="Yoshinaga Y."/>
            <person name="Zwiers L.-H."/>
            <person name="Turgeon B."/>
            <person name="Goodwin S."/>
            <person name="Spatafora J."/>
            <person name="Crous P."/>
            <person name="Grigoriev I."/>
        </authorList>
    </citation>
    <scope>NUCLEOTIDE SEQUENCE</scope>
    <source>
        <strain evidence="7">CBS 119925</strain>
    </source>
</reference>
<dbReference type="PANTHER" id="PTHR43872:SF1">
    <property type="entry name" value="MONOOXYGENASE, PUTATIVE (AFU_ORTHOLOGUE AFUA_8G02570)-RELATED"/>
    <property type="match status" value="1"/>
</dbReference>
<gene>
    <name evidence="7" type="ORF">M011DRAFT_472284</name>
</gene>
<evidence type="ECO:0000256" key="2">
    <source>
        <dbReference type="ARBA" id="ARBA00022630"/>
    </source>
</evidence>
<comment type="cofactor">
    <cofactor evidence="1">
        <name>FAD</name>
        <dbReference type="ChEBI" id="CHEBI:57692"/>
    </cofactor>
</comment>
<evidence type="ECO:0000256" key="5">
    <source>
        <dbReference type="ARBA" id="ARBA00023002"/>
    </source>
</evidence>
<dbReference type="AlphaFoldDB" id="A0A6A6UY49"/>
<dbReference type="GO" id="GO:0050661">
    <property type="term" value="F:NADP binding"/>
    <property type="evidence" value="ECO:0007669"/>
    <property type="project" value="InterPro"/>
</dbReference>
<dbReference type="InterPro" id="IPR020946">
    <property type="entry name" value="Flavin_mOase-like"/>
</dbReference>
<keyword evidence="4" id="KW-0521">NADP</keyword>
<dbReference type="Gene3D" id="3.50.50.60">
    <property type="entry name" value="FAD/NAD(P)-binding domain"/>
    <property type="match status" value="2"/>
</dbReference>
<keyword evidence="8" id="KW-1185">Reference proteome</keyword>
<evidence type="ECO:0000256" key="6">
    <source>
        <dbReference type="ARBA" id="ARBA00023033"/>
    </source>
</evidence>
<organism evidence="7 8">
    <name type="scientific">Sporormia fimetaria CBS 119925</name>
    <dbReference type="NCBI Taxonomy" id="1340428"/>
    <lineage>
        <taxon>Eukaryota</taxon>
        <taxon>Fungi</taxon>
        <taxon>Dikarya</taxon>
        <taxon>Ascomycota</taxon>
        <taxon>Pezizomycotina</taxon>
        <taxon>Dothideomycetes</taxon>
        <taxon>Pleosporomycetidae</taxon>
        <taxon>Pleosporales</taxon>
        <taxon>Sporormiaceae</taxon>
        <taxon>Sporormia</taxon>
    </lineage>
</organism>
<dbReference type="EMBL" id="MU006609">
    <property type="protein sequence ID" value="KAF2742436.1"/>
    <property type="molecule type" value="Genomic_DNA"/>
</dbReference>
<evidence type="ECO:0000313" key="7">
    <source>
        <dbReference type="EMBL" id="KAF2742436.1"/>
    </source>
</evidence>
<dbReference type="PANTHER" id="PTHR43872">
    <property type="entry name" value="MONOOXYGENASE, PUTATIVE (AFU_ORTHOLOGUE AFUA_8G02570)-RELATED"/>
    <property type="match status" value="1"/>
</dbReference>
<accession>A0A6A6UY49</accession>
<keyword evidence="2" id="KW-0285">Flavoprotein</keyword>
<keyword evidence="5" id="KW-0560">Oxidoreductase</keyword>
<evidence type="ECO:0000256" key="4">
    <source>
        <dbReference type="ARBA" id="ARBA00022857"/>
    </source>
</evidence>
<evidence type="ECO:0000256" key="1">
    <source>
        <dbReference type="ARBA" id="ARBA00001974"/>
    </source>
</evidence>
<dbReference type="Pfam" id="PF00743">
    <property type="entry name" value="FMO-like"/>
    <property type="match status" value="1"/>
</dbReference>
<keyword evidence="6" id="KW-0503">Monooxygenase</keyword>
<dbReference type="InterPro" id="IPR036188">
    <property type="entry name" value="FAD/NAD-bd_sf"/>
</dbReference>
<dbReference type="GO" id="GO:0004499">
    <property type="term" value="F:N,N-dimethylaniline monooxygenase activity"/>
    <property type="evidence" value="ECO:0007669"/>
    <property type="project" value="InterPro"/>
</dbReference>
<name>A0A6A6UY49_9PLEO</name>
<keyword evidence="3" id="KW-0274">FAD</keyword>
<dbReference type="Proteomes" id="UP000799440">
    <property type="component" value="Unassembled WGS sequence"/>
</dbReference>
<dbReference type="OrthoDB" id="66881at2759"/>
<dbReference type="FunFam" id="3.50.50.60:FF:000228">
    <property type="entry name" value="FAD-containing monooxygenase EthA"/>
    <property type="match status" value="1"/>
</dbReference>
<evidence type="ECO:0000313" key="8">
    <source>
        <dbReference type="Proteomes" id="UP000799440"/>
    </source>
</evidence>